<feature type="coiled-coil region" evidence="1">
    <location>
        <begin position="48"/>
        <end position="103"/>
    </location>
</feature>
<dbReference type="RefSeq" id="WP_323438571.1">
    <property type="nucleotide sequence ID" value="NZ_JAYFUH010000100.1"/>
</dbReference>
<dbReference type="EC" id="2.1.1.107" evidence="3"/>
<keyword evidence="2" id="KW-0812">Transmembrane</keyword>
<evidence type="ECO:0000313" key="3">
    <source>
        <dbReference type="EMBL" id="MEA5667639.1"/>
    </source>
</evidence>
<comment type="caution">
    <text evidence="3">The sequence shown here is derived from an EMBL/GenBank/DDBJ whole genome shotgun (WGS) entry which is preliminary data.</text>
</comment>
<reference evidence="3 4" key="1">
    <citation type="submission" date="2023-12" db="EMBL/GenBank/DDBJ databases">
        <title>Stenotrophomonas guangdongensis sp. nov., isolated from wilted pepper plants (Capsicum annuum).</title>
        <authorList>
            <person name="Qiu M."/>
            <person name="Li Y."/>
            <person name="Liu Q."/>
            <person name="Zhang X."/>
            <person name="Huang Y."/>
            <person name="Guo R."/>
            <person name="Hu M."/>
            <person name="Zhou J."/>
            <person name="Zhou X."/>
        </authorList>
    </citation>
    <scope>NUCLEOTIDE SEQUENCE [LARGE SCALE GENOMIC DNA]</scope>
    <source>
        <strain evidence="3 4">MH1</strain>
    </source>
</reference>
<evidence type="ECO:0000256" key="1">
    <source>
        <dbReference type="SAM" id="Coils"/>
    </source>
</evidence>
<keyword evidence="3" id="KW-0489">Methyltransferase</keyword>
<dbReference type="PANTHER" id="PTHR38043:SF1">
    <property type="entry name" value="PROTEIN HEMX"/>
    <property type="match status" value="1"/>
</dbReference>
<feature type="transmembrane region" description="Helical" evidence="2">
    <location>
        <begin position="16"/>
        <end position="34"/>
    </location>
</feature>
<keyword evidence="2" id="KW-0472">Membrane</keyword>
<proteinExistence type="predicted"/>
<sequence>MNDVSPAPTPRRPLRWLIPLAVVGVLAAAGWFGYRGWQAQQQQAHQARDDAARQLTALQDSMEALRRDQRANARSIQDAAATNRVLRDEVLGLSQRNALLEENLARLADSSRQGAQALRREEAELLLSQAGQRMSHADDLDGARRLYALAAGVLESIDDPAYLNLRQALIQERNAVDALGPGVRTTTANRLTQWAASLEQLPEQARAATDAEQPWWQQLLSPLVEIRPADASVLVARSERLAATDSLQIELSLARAALERGDDTAWQQALDRIDGWLQRLWPDSPQRQQHRAELKALRAVELRPALPELGSTLQQLRSMRAAKESP</sequence>
<dbReference type="Pfam" id="PF04375">
    <property type="entry name" value="HemX"/>
    <property type="match status" value="1"/>
</dbReference>
<dbReference type="Proteomes" id="UP001301653">
    <property type="component" value="Unassembled WGS sequence"/>
</dbReference>
<evidence type="ECO:0000256" key="2">
    <source>
        <dbReference type="SAM" id="Phobius"/>
    </source>
</evidence>
<dbReference type="InterPro" id="IPR007470">
    <property type="entry name" value="HemX"/>
</dbReference>
<keyword evidence="4" id="KW-1185">Reference proteome</keyword>
<keyword evidence="2" id="KW-1133">Transmembrane helix</keyword>
<organism evidence="3 4">
    <name type="scientific">Stenotrophomonas capsici</name>
    <dbReference type="NCBI Taxonomy" id="3110230"/>
    <lineage>
        <taxon>Bacteria</taxon>
        <taxon>Pseudomonadati</taxon>
        <taxon>Pseudomonadota</taxon>
        <taxon>Gammaproteobacteria</taxon>
        <taxon>Lysobacterales</taxon>
        <taxon>Lysobacteraceae</taxon>
        <taxon>Stenotrophomonas</taxon>
    </lineage>
</organism>
<gene>
    <name evidence="3" type="ORF">VA603_08870</name>
</gene>
<evidence type="ECO:0000313" key="4">
    <source>
        <dbReference type="Proteomes" id="UP001301653"/>
    </source>
</evidence>
<dbReference type="PANTHER" id="PTHR38043">
    <property type="entry name" value="PROTEIN HEMX"/>
    <property type="match status" value="1"/>
</dbReference>
<keyword evidence="3" id="KW-0808">Transferase</keyword>
<name>A0ABU5V2Q5_9GAMM</name>
<dbReference type="GO" id="GO:0004851">
    <property type="term" value="F:uroporphyrin-III C-methyltransferase activity"/>
    <property type="evidence" value="ECO:0007669"/>
    <property type="project" value="UniProtKB-EC"/>
</dbReference>
<dbReference type="GO" id="GO:0032259">
    <property type="term" value="P:methylation"/>
    <property type="evidence" value="ECO:0007669"/>
    <property type="project" value="UniProtKB-KW"/>
</dbReference>
<dbReference type="EMBL" id="JAYFUH010000100">
    <property type="protein sequence ID" value="MEA5667639.1"/>
    <property type="molecule type" value="Genomic_DNA"/>
</dbReference>
<keyword evidence="1" id="KW-0175">Coiled coil</keyword>
<accession>A0ABU5V2Q5</accession>
<protein>
    <submittedName>
        <fullName evidence="3">Uroporphyrinogen-III C-methyltransferase</fullName>
        <ecNumber evidence="3">2.1.1.107</ecNumber>
    </submittedName>
</protein>